<accession>A0ABZ2FFN0</accession>
<dbReference type="EMBL" id="CP104874">
    <property type="protein sequence ID" value="WWF05589.1"/>
    <property type="molecule type" value="Genomic_DNA"/>
</dbReference>
<keyword evidence="2" id="KW-1185">Reference proteome</keyword>
<gene>
    <name evidence="1" type="ORF">N5P18_01560</name>
</gene>
<reference evidence="1 2" key="1">
    <citation type="submission" date="2022-09" db="EMBL/GenBank/DDBJ databases">
        <title>Complete genome sequence of Janibacter terrae strain COS04-44, PCL-degrading bacteria isolated from oil spilled coast.</title>
        <authorList>
            <person name="Park H."/>
            <person name="Kim J.Y."/>
            <person name="An S.H."/>
            <person name="Lee C.M."/>
            <person name="Weon H.-Y."/>
        </authorList>
    </citation>
    <scope>NUCLEOTIDE SEQUENCE [LARGE SCALE GENOMIC DNA]</scope>
    <source>
        <strain evidence="1 2">COS04-44</strain>
    </source>
</reference>
<dbReference type="Proteomes" id="UP001381003">
    <property type="component" value="Chromosome"/>
</dbReference>
<evidence type="ECO:0000313" key="2">
    <source>
        <dbReference type="Proteomes" id="UP001381003"/>
    </source>
</evidence>
<proteinExistence type="predicted"/>
<evidence type="ECO:0000313" key="1">
    <source>
        <dbReference type="EMBL" id="WWF05589.1"/>
    </source>
</evidence>
<sequence>MSLHCPATLLVTAPPTDEGGLAHLVGALRGVGILAVVTGSEDGVGARLADALDVPLEVDAALSGAEGDPLAGVADLHRGETVAVLLPSAAQGVERLELGD</sequence>
<evidence type="ECO:0008006" key="3">
    <source>
        <dbReference type="Google" id="ProtNLM"/>
    </source>
</evidence>
<name>A0ABZ2FFN0_9MICO</name>
<protein>
    <recommendedName>
        <fullName evidence="3">Septum formation initiator</fullName>
    </recommendedName>
</protein>
<organism evidence="1 2">
    <name type="scientific">Janibacter terrae</name>
    <dbReference type="NCBI Taxonomy" id="103817"/>
    <lineage>
        <taxon>Bacteria</taxon>
        <taxon>Bacillati</taxon>
        <taxon>Actinomycetota</taxon>
        <taxon>Actinomycetes</taxon>
        <taxon>Micrococcales</taxon>
        <taxon>Intrasporangiaceae</taxon>
        <taxon>Janibacter</taxon>
    </lineage>
</organism>
<dbReference type="RefSeq" id="WP_338538472.1">
    <property type="nucleotide sequence ID" value="NZ_CP104874.1"/>
</dbReference>